<feature type="domain" description="HTH araC/xylS-type" evidence="3">
    <location>
        <begin position="182"/>
        <end position="277"/>
    </location>
</feature>
<evidence type="ECO:0000313" key="5">
    <source>
        <dbReference type="Proteomes" id="UP000682843"/>
    </source>
</evidence>
<protein>
    <submittedName>
        <fullName evidence="4">AraC family transcriptional regulator</fullName>
    </submittedName>
</protein>
<sequence length="277" mass="29488">MTLLSGALVVSAGVQSFDQPKRVNATLPSGVKIVLLLSGRLQIAVGEGAGHEICGPAALVIRSPNGATRDQVFAADVPVRYVIVQMQEGLVSAEMAQAMAASFEATHASADQDAFLMSCSAGHALQALSAQIMNCPIRGAERELYLGGKAMQLAALAISSCLSQASAPQALQLSSRDFDRIRQARELLIEAMQQPPSLEGLAQQVGLNVRKLSDGFRRVYGATVFGFLQEYRLEQAYKLIASGEMSVSEAAYHVGYGAAHFATIFRKRFGVSPSSLR</sequence>
<dbReference type="SUPFAM" id="SSF46689">
    <property type="entry name" value="Homeodomain-like"/>
    <property type="match status" value="2"/>
</dbReference>
<dbReference type="InterPro" id="IPR009057">
    <property type="entry name" value="Homeodomain-like_sf"/>
</dbReference>
<dbReference type="PROSITE" id="PS01124">
    <property type="entry name" value="HTH_ARAC_FAMILY_2"/>
    <property type="match status" value="1"/>
</dbReference>
<organism evidence="4 5">
    <name type="scientific">Tardiphaga alba</name>
    <dbReference type="NCBI Taxonomy" id="340268"/>
    <lineage>
        <taxon>Bacteria</taxon>
        <taxon>Pseudomonadati</taxon>
        <taxon>Pseudomonadota</taxon>
        <taxon>Alphaproteobacteria</taxon>
        <taxon>Hyphomicrobiales</taxon>
        <taxon>Nitrobacteraceae</taxon>
        <taxon>Tardiphaga</taxon>
    </lineage>
</organism>
<dbReference type="PANTHER" id="PTHR47893:SF1">
    <property type="entry name" value="REGULATORY PROTEIN PCHR"/>
    <property type="match status" value="1"/>
</dbReference>
<dbReference type="Pfam" id="PF12833">
    <property type="entry name" value="HTH_18"/>
    <property type="match status" value="1"/>
</dbReference>
<evidence type="ECO:0000256" key="1">
    <source>
        <dbReference type="ARBA" id="ARBA00023015"/>
    </source>
</evidence>
<accession>A0ABX8A7X7</accession>
<dbReference type="InterPro" id="IPR053142">
    <property type="entry name" value="PchR_regulatory_protein"/>
</dbReference>
<gene>
    <name evidence="4" type="ORF">RPMA_06770</name>
</gene>
<proteinExistence type="predicted"/>
<evidence type="ECO:0000259" key="3">
    <source>
        <dbReference type="PROSITE" id="PS01124"/>
    </source>
</evidence>
<keyword evidence="5" id="KW-1185">Reference proteome</keyword>
<reference evidence="4 5" key="1">
    <citation type="submission" date="2019-02" db="EMBL/GenBank/DDBJ databases">
        <title>Emended description of the genus Rhodopseudomonas and description of Rhodopseudomonas albus sp. nov., a non-phototrophic, heavy-metal-tolerant bacterium isolated from garden soil.</title>
        <authorList>
            <person name="Bao Z."/>
            <person name="Cao W.W."/>
            <person name="Sato Y."/>
            <person name="Nishizawa T."/>
            <person name="Zhao J."/>
            <person name="Guo Y."/>
            <person name="Ohta H."/>
        </authorList>
    </citation>
    <scope>NUCLEOTIDE SEQUENCE [LARGE SCALE GENOMIC DNA]</scope>
    <source>
        <strain evidence="4 5">SK50-23</strain>
    </source>
</reference>
<dbReference type="SMART" id="SM00342">
    <property type="entry name" value="HTH_ARAC"/>
    <property type="match status" value="1"/>
</dbReference>
<evidence type="ECO:0000256" key="2">
    <source>
        <dbReference type="ARBA" id="ARBA00023163"/>
    </source>
</evidence>
<dbReference type="RefSeq" id="WP_211912106.1">
    <property type="nucleotide sequence ID" value="NZ_CP036498.1"/>
</dbReference>
<dbReference type="PANTHER" id="PTHR47893">
    <property type="entry name" value="REGULATORY PROTEIN PCHR"/>
    <property type="match status" value="1"/>
</dbReference>
<dbReference type="Proteomes" id="UP000682843">
    <property type="component" value="Chromosome"/>
</dbReference>
<evidence type="ECO:0000313" key="4">
    <source>
        <dbReference type="EMBL" id="QUS38568.1"/>
    </source>
</evidence>
<dbReference type="Gene3D" id="1.10.10.60">
    <property type="entry name" value="Homeodomain-like"/>
    <property type="match status" value="2"/>
</dbReference>
<keyword evidence="1" id="KW-0805">Transcription regulation</keyword>
<dbReference type="InterPro" id="IPR018060">
    <property type="entry name" value="HTH_AraC"/>
</dbReference>
<keyword evidence="2" id="KW-0804">Transcription</keyword>
<name>A0ABX8A7X7_9BRAD</name>
<dbReference type="EMBL" id="CP036498">
    <property type="protein sequence ID" value="QUS38568.1"/>
    <property type="molecule type" value="Genomic_DNA"/>
</dbReference>